<evidence type="ECO:0000259" key="5">
    <source>
        <dbReference type="Pfam" id="PF00535"/>
    </source>
</evidence>
<gene>
    <name evidence="6" type="ORF">GO620_003205</name>
</gene>
<name>A0A7T7FBT4_9SPHI</name>
<dbReference type="PANTHER" id="PTHR43179">
    <property type="entry name" value="RHAMNOSYLTRANSFERASE WBBL"/>
    <property type="match status" value="1"/>
</dbReference>
<evidence type="ECO:0000256" key="1">
    <source>
        <dbReference type="ARBA" id="ARBA00006739"/>
    </source>
</evidence>
<keyword evidence="7" id="KW-1185">Reference proteome</keyword>
<feature type="transmembrane region" description="Helical" evidence="4">
    <location>
        <begin position="292"/>
        <end position="312"/>
    </location>
</feature>
<dbReference type="Pfam" id="PF00535">
    <property type="entry name" value="Glycos_transf_2"/>
    <property type="match status" value="1"/>
</dbReference>
<protein>
    <submittedName>
        <fullName evidence="6">Glycosyltransferase</fullName>
    </submittedName>
</protein>
<dbReference type="AlphaFoldDB" id="A0A7T7FBT4"/>
<keyword evidence="3 6" id="KW-0808">Transferase</keyword>
<feature type="transmembrane region" description="Helical" evidence="4">
    <location>
        <begin position="264"/>
        <end position="280"/>
    </location>
</feature>
<feature type="domain" description="Glycosyltransferase 2-like" evidence="5">
    <location>
        <begin position="7"/>
        <end position="129"/>
    </location>
</feature>
<keyword evidence="4" id="KW-0472">Membrane</keyword>
<proteinExistence type="inferred from homology"/>
<dbReference type="KEGG" id="mgik:GO620_003205"/>
<comment type="similarity">
    <text evidence="1">Belongs to the glycosyltransferase 2 family.</text>
</comment>
<sequence length="322" mass="36820">MKRMQISVVIATYQRQALLRKCLKALQQQLLNKDCFEVIVVSDGPDEISADVVVEFEDGNRFRYLSLAEKRGPAAARNFGWLNARAPLIAFTDDDTLPNENWLNHLLGRADVSKPQAFTGRVIVPRFERPTDYELNTAGLETADFVTANCACTKAALIACGGFDERFSMAWREDSDLEFKLLQQNIPITKVDNAIVVHPVRAAKWGTSIDEQKKTLFNALLYKKFPKIYRERIQPKPPYLYYGILIALVTFLTGWVIGMPRTEIFGGIIWLLLTTFLVVKRLKQTSLKPAHILEMVYTSMLIPHLSLYWQWYGAIKYRTILP</sequence>
<evidence type="ECO:0000313" key="6">
    <source>
        <dbReference type="EMBL" id="QQL50478.1"/>
    </source>
</evidence>
<dbReference type="SUPFAM" id="SSF53448">
    <property type="entry name" value="Nucleotide-diphospho-sugar transferases"/>
    <property type="match status" value="1"/>
</dbReference>
<keyword evidence="4" id="KW-0812">Transmembrane</keyword>
<reference evidence="6 7" key="1">
    <citation type="submission" date="2020-12" db="EMBL/GenBank/DDBJ databases">
        <title>HMF7856_wgs.fasta genome submission.</title>
        <authorList>
            <person name="Kang H."/>
            <person name="Kim H."/>
            <person name="Joh K."/>
        </authorList>
    </citation>
    <scope>NUCLEOTIDE SEQUENCE [LARGE SCALE GENOMIC DNA]</scope>
    <source>
        <strain evidence="6 7">HMF7856</strain>
    </source>
</reference>
<evidence type="ECO:0000256" key="2">
    <source>
        <dbReference type="ARBA" id="ARBA00022676"/>
    </source>
</evidence>
<dbReference type="Proteomes" id="UP000429232">
    <property type="component" value="Chromosome"/>
</dbReference>
<accession>A0A7T7FBT4</accession>
<dbReference type="InterPro" id="IPR001173">
    <property type="entry name" value="Glyco_trans_2-like"/>
</dbReference>
<evidence type="ECO:0000256" key="3">
    <source>
        <dbReference type="ARBA" id="ARBA00022679"/>
    </source>
</evidence>
<dbReference type="EMBL" id="CP066775">
    <property type="protein sequence ID" value="QQL50478.1"/>
    <property type="molecule type" value="Genomic_DNA"/>
</dbReference>
<evidence type="ECO:0000256" key="4">
    <source>
        <dbReference type="SAM" id="Phobius"/>
    </source>
</evidence>
<dbReference type="Gene3D" id="3.90.550.10">
    <property type="entry name" value="Spore Coat Polysaccharide Biosynthesis Protein SpsA, Chain A"/>
    <property type="match status" value="1"/>
</dbReference>
<keyword evidence="4" id="KW-1133">Transmembrane helix</keyword>
<dbReference type="GO" id="GO:0016757">
    <property type="term" value="F:glycosyltransferase activity"/>
    <property type="evidence" value="ECO:0007669"/>
    <property type="project" value="UniProtKB-KW"/>
</dbReference>
<organism evidence="6 7">
    <name type="scientific">Mucilaginibacter ginkgonis</name>
    <dbReference type="NCBI Taxonomy" id="2682091"/>
    <lineage>
        <taxon>Bacteria</taxon>
        <taxon>Pseudomonadati</taxon>
        <taxon>Bacteroidota</taxon>
        <taxon>Sphingobacteriia</taxon>
        <taxon>Sphingobacteriales</taxon>
        <taxon>Sphingobacteriaceae</taxon>
        <taxon>Mucilaginibacter</taxon>
    </lineage>
</organism>
<dbReference type="PANTHER" id="PTHR43179:SF12">
    <property type="entry name" value="GALACTOFURANOSYLTRANSFERASE GLFT2"/>
    <property type="match status" value="1"/>
</dbReference>
<keyword evidence="2" id="KW-0328">Glycosyltransferase</keyword>
<dbReference type="InterPro" id="IPR029044">
    <property type="entry name" value="Nucleotide-diphossugar_trans"/>
</dbReference>
<dbReference type="CDD" id="cd00761">
    <property type="entry name" value="Glyco_tranf_GTA_type"/>
    <property type="match status" value="1"/>
</dbReference>
<evidence type="ECO:0000313" key="7">
    <source>
        <dbReference type="Proteomes" id="UP000429232"/>
    </source>
</evidence>
<feature type="transmembrane region" description="Helical" evidence="4">
    <location>
        <begin position="239"/>
        <end position="258"/>
    </location>
</feature>